<keyword evidence="3" id="KW-0804">Transcription</keyword>
<protein>
    <submittedName>
        <fullName evidence="7">Unnamed protein product</fullName>
    </submittedName>
</protein>
<evidence type="ECO:0000313" key="7">
    <source>
        <dbReference type="EMBL" id="GMG56324.1"/>
    </source>
</evidence>
<feature type="domain" description="FHA" evidence="6">
    <location>
        <begin position="88"/>
        <end position="153"/>
    </location>
</feature>
<gene>
    <name evidence="7" type="ORF">Amon01_000839100</name>
</gene>
<sequence>MSSVKQEQINQIVGDDTRKRPLEDSAEDVELSNDFINQVVRRLSVPADGIPTNVSKFYSNETNLSNEVQAYAKIAGRDWTFYVKSLRVLIGRNTDPHPPIPGQPAKEDEVDIDLGPSKVVSRRHASISYNMNTQRWELFILGRNGLKIDGKRVTASTRESPVVLTSGNVIDIGVLLWRYV</sequence>
<evidence type="ECO:0000259" key="6">
    <source>
        <dbReference type="PROSITE" id="PS50006"/>
    </source>
</evidence>
<name>A0A9W6Z8C8_AMBMO</name>
<dbReference type="PROSITE" id="PS50006">
    <property type="entry name" value="FHA_DOMAIN"/>
    <property type="match status" value="1"/>
</dbReference>
<evidence type="ECO:0000256" key="1">
    <source>
        <dbReference type="ARBA" id="ARBA00004123"/>
    </source>
</evidence>
<dbReference type="GO" id="GO:0000981">
    <property type="term" value="F:DNA-binding transcription factor activity, RNA polymerase II-specific"/>
    <property type="evidence" value="ECO:0007669"/>
    <property type="project" value="TreeGrafter"/>
</dbReference>
<dbReference type="InterPro" id="IPR008984">
    <property type="entry name" value="SMAD_FHA_dom_sf"/>
</dbReference>
<dbReference type="PANTHER" id="PTHR45881">
    <property type="entry name" value="CHECKPOINT SUPPRESSOR 1-LIKE, ISOFORM A-RELATED"/>
    <property type="match status" value="1"/>
</dbReference>
<keyword evidence="8" id="KW-1185">Reference proteome</keyword>
<keyword evidence="2" id="KW-0805">Transcription regulation</keyword>
<organism evidence="7 8">
    <name type="scientific">Ambrosiozyma monospora</name>
    <name type="common">Yeast</name>
    <name type="synonym">Endomycopsis monosporus</name>
    <dbReference type="NCBI Taxonomy" id="43982"/>
    <lineage>
        <taxon>Eukaryota</taxon>
        <taxon>Fungi</taxon>
        <taxon>Dikarya</taxon>
        <taxon>Ascomycota</taxon>
        <taxon>Saccharomycotina</taxon>
        <taxon>Pichiomycetes</taxon>
        <taxon>Pichiales</taxon>
        <taxon>Pichiaceae</taxon>
        <taxon>Ambrosiozyma</taxon>
    </lineage>
</organism>
<dbReference type="Pfam" id="PF00498">
    <property type="entry name" value="FHA"/>
    <property type="match status" value="1"/>
</dbReference>
<comment type="caution">
    <text evidence="7">The sequence shown here is derived from an EMBL/GenBank/DDBJ whole genome shotgun (WGS) entry which is preliminary data.</text>
</comment>
<evidence type="ECO:0000313" key="8">
    <source>
        <dbReference type="Proteomes" id="UP001165063"/>
    </source>
</evidence>
<proteinExistence type="predicted"/>
<evidence type="ECO:0000256" key="3">
    <source>
        <dbReference type="ARBA" id="ARBA00023163"/>
    </source>
</evidence>
<dbReference type="PANTHER" id="PTHR45881:SF1">
    <property type="entry name" value="FORK HEAD PROTEIN HOMOLOG 2"/>
    <property type="match status" value="1"/>
</dbReference>
<evidence type="ECO:0000256" key="5">
    <source>
        <dbReference type="SAM" id="MobiDB-lite"/>
    </source>
</evidence>
<comment type="subcellular location">
    <subcellularLocation>
        <location evidence="1">Nucleus</location>
    </subcellularLocation>
</comment>
<reference evidence="7" key="1">
    <citation type="submission" date="2023-04" db="EMBL/GenBank/DDBJ databases">
        <title>Ambrosiozyma monospora NBRC 1965.</title>
        <authorList>
            <person name="Ichikawa N."/>
            <person name="Sato H."/>
            <person name="Tonouchi N."/>
        </authorList>
    </citation>
    <scope>NUCLEOTIDE SEQUENCE</scope>
    <source>
        <strain evidence="7">NBRC 1965</strain>
    </source>
</reference>
<dbReference type="Gene3D" id="2.60.200.20">
    <property type="match status" value="1"/>
</dbReference>
<evidence type="ECO:0000256" key="2">
    <source>
        <dbReference type="ARBA" id="ARBA00023015"/>
    </source>
</evidence>
<feature type="region of interest" description="Disordered" evidence="5">
    <location>
        <begin position="1"/>
        <end position="27"/>
    </location>
</feature>
<dbReference type="SUPFAM" id="SSF49879">
    <property type="entry name" value="SMAD/FHA domain"/>
    <property type="match status" value="1"/>
</dbReference>
<keyword evidence="4" id="KW-0539">Nucleus</keyword>
<dbReference type="OrthoDB" id="5954824at2759"/>
<dbReference type="GO" id="GO:0005634">
    <property type="term" value="C:nucleus"/>
    <property type="evidence" value="ECO:0007669"/>
    <property type="project" value="UniProtKB-SubCell"/>
</dbReference>
<dbReference type="EMBL" id="BSXU01007239">
    <property type="protein sequence ID" value="GMG56324.1"/>
    <property type="molecule type" value="Genomic_DNA"/>
</dbReference>
<dbReference type="Proteomes" id="UP001165063">
    <property type="component" value="Unassembled WGS sequence"/>
</dbReference>
<evidence type="ECO:0000256" key="4">
    <source>
        <dbReference type="ARBA" id="ARBA00023242"/>
    </source>
</evidence>
<accession>A0A9W6Z8C8</accession>
<dbReference type="GO" id="GO:0000978">
    <property type="term" value="F:RNA polymerase II cis-regulatory region sequence-specific DNA binding"/>
    <property type="evidence" value="ECO:0007669"/>
    <property type="project" value="TreeGrafter"/>
</dbReference>
<dbReference type="InterPro" id="IPR000253">
    <property type="entry name" value="FHA_dom"/>
</dbReference>
<feature type="compositionally biased region" description="Polar residues" evidence="5">
    <location>
        <begin position="1"/>
        <end position="11"/>
    </location>
</feature>
<dbReference type="AlphaFoldDB" id="A0A9W6Z8C8"/>
<dbReference type="CDD" id="cd22701">
    <property type="entry name" value="FHA_FKH1-like"/>
    <property type="match status" value="1"/>
</dbReference>
<dbReference type="SMART" id="SM00240">
    <property type="entry name" value="FHA"/>
    <property type="match status" value="1"/>
</dbReference>